<comment type="caution">
    <text evidence="2">The sequence shown here is derived from an EMBL/GenBank/DDBJ whole genome shotgun (WGS) entry which is preliminary data.</text>
</comment>
<dbReference type="Proteomes" id="UP000037510">
    <property type="component" value="Unassembled WGS sequence"/>
</dbReference>
<sequence>MNPVVLILAALIVTSQQAVIPWNKNADVPGEIVIKTAIEDSPVLEYDICPVGLQLDVAGVCREVWFDDWDEDS</sequence>
<evidence type="ECO:0000313" key="3">
    <source>
        <dbReference type="Proteomes" id="UP000037510"/>
    </source>
</evidence>
<dbReference type="EMBL" id="JTDY01002315">
    <property type="protein sequence ID" value="KOB71679.1"/>
    <property type="molecule type" value="Genomic_DNA"/>
</dbReference>
<feature type="signal peptide" evidence="1">
    <location>
        <begin position="1"/>
        <end position="18"/>
    </location>
</feature>
<reference evidence="2 3" key="1">
    <citation type="journal article" date="2015" name="Genome Biol. Evol.">
        <title>The genome of winter moth (Operophtera brumata) provides a genomic perspective on sexual dimorphism and phenology.</title>
        <authorList>
            <person name="Derks M.F."/>
            <person name="Smit S."/>
            <person name="Salis L."/>
            <person name="Schijlen E."/>
            <person name="Bossers A."/>
            <person name="Mateman C."/>
            <person name="Pijl A.S."/>
            <person name="de Ridder D."/>
            <person name="Groenen M.A."/>
            <person name="Visser M.E."/>
            <person name="Megens H.J."/>
        </authorList>
    </citation>
    <scope>NUCLEOTIDE SEQUENCE [LARGE SCALE GENOMIC DNA]</scope>
    <source>
        <strain evidence="2">WM2013NL</strain>
        <tissue evidence="2">Head and thorax</tissue>
    </source>
</reference>
<protein>
    <submittedName>
        <fullName evidence="2">Uncharacterized protein</fullName>
    </submittedName>
</protein>
<gene>
    <name evidence="2" type="ORF">OBRU01_13314</name>
</gene>
<evidence type="ECO:0000256" key="1">
    <source>
        <dbReference type="SAM" id="SignalP"/>
    </source>
</evidence>
<proteinExistence type="predicted"/>
<accession>A0A0L7L8N8</accession>
<keyword evidence="3" id="KW-1185">Reference proteome</keyword>
<name>A0A0L7L8N8_OPEBR</name>
<dbReference type="AlphaFoldDB" id="A0A0L7L8N8"/>
<evidence type="ECO:0000313" key="2">
    <source>
        <dbReference type="EMBL" id="KOB71679.1"/>
    </source>
</evidence>
<keyword evidence="1" id="KW-0732">Signal</keyword>
<feature type="chain" id="PRO_5005573250" evidence="1">
    <location>
        <begin position="19"/>
        <end position="73"/>
    </location>
</feature>
<organism evidence="2 3">
    <name type="scientific">Operophtera brumata</name>
    <name type="common">Winter moth</name>
    <name type="synonym">Phalaena brumata</name>
    <dbReference type="NCBI Taxonomy" id="104452"/>
    <lineage>
        <taxon>Eukaryota</taxon>
        <taxon>Metazoa</taxon>
        <taxon>Ecdysozoa</taxon>
        <taxon>Arthropoda</taxon>
        <taxon>Hexapoda</taxon>
        <taxon>Insecta</taxon>
        <taxon>Pterygota</taxon>
        <taxon>Neoptera</taxon>
        <taxon>Endopterygota</taxon>
        <taxon>Lepidoptera</taxon>
        <taxon>Glossata</taxon>
        <taxon>Ditrysia</taxon>
        <taxon>Geometroidea</taxon>
        <taxon>Geometridae</taxon>
        <taxon>Larentiinae</taxon>
        <taxon>Operophtera</taxon>
    </lineage>
</organism>